<comment type="catalytic activity">
    <reaction evidence="1">
        <text>ATP + protein L-histidine = ADP + protein N-phospho-L-histidine.</text>
        <dbReference type="EC" id="2.7.13.3"/>
    </reaction>
</comment>
<dbReference type="GO" id="GO:0000155">
    <property type="term" value="F:phosphorelay sensor kinase activity"/>
    <property type="evidence" value="ECO:0007669"/>
    <property type="project" value="InterPro"/>
</dbReference>
<evidence type="ECO:0000259" key="12">
    <source>
        <dbReference type="PROSITE" id="PS50113"/>
    </source>
</evidence>
<dbReference type="InterPro" id="IPR003661">
    <property type="entry name" value="HisK_dim/P_dom"/>
</dbReference>
<dbReference type="Proteomes" id="UP000782312">
    <property type="component" value="Unassembled WGS sequence"/>
</dbReference>
<gene>
    <name evidence="13" type="ORF">HYZ11_01275</name>
</gene>
<evidence type="ECO:0000256" key="3">
    <source>
        <dbReference type="ARBA" id="ARBA00022553"/>
    </source>
</evidence>
<sequence>MRFWKFWRKAEGPADPLPKEGHPLARLREMRRRSRKLQFQVIVGSGILLGVLILFSIQLYLEARQDIETQFNRQQLLIAEQTGGQIANFLADLTSTLRYSARFLRTVGHDHPGRMSAMTGLYERLGGNNRVSEVGYLRGMGRPGFFSTNEYAEILAQCQVKQGVCLQVVRDVGGEPAYILGGARVGEEDWLYAKVALDDLDRSFVQPVESGLKGRAWLVDNEGRILLSPAAPGLGGRRLVELAHSLKDMRLSAIARQMTLGGRGYDWHSFFRPGEKGWNHRYLTAYSPFLVGEEMWTLAVTAPSSEVVDTVRRAFRKGFLLTGFGFIVVIAAALLVLDRDRRRIRAEENLLWSEQVFDSKRRLQALFDGITDGICIVGKDFRIQLVNRAMARLLGKRIADLLGRPWGGENSPVPAALADRAPAAGTFEDGRRGFSERKIALPDGGRMDIDIYTYPIFGAEGETAQVVLYLKDVTERRALEREVQQRDRLSIVGKMSAQVAHSIRNPLSAINLNAELLEDELVRFGEAETAEAWALLRSIKAEVDILRQVTDDYLKFVRMPRSDRRPGDVNDLLDDLLLFYAEEASTLGIELRQELSPDLPEVALDEAQMNVALHNLIRNAFDAMPGGGRLTVRTRLAGGGVVIELSDTGCGIAPEDQAVLFTPFFTTKANGTGLGLVLSQQIVSEHKGVIRFSSQPGRGTTFSIELPAAAPTEAHVEA</sequence>
<feature type="transmembrane region" description="Helical" evidence="9">
    <location>
        <begin position="37"/>
        <end position="61"/>
    </location>
</feature>
<dbReference type="SUPFAM" id="SSF55874">
    <property type="entry name" value="ATPase domain of HSP90 chaperone/DNA topoisomerase II/histidine kinase"/>
    <property type="match status" value="1"/>
</dbReference>
<evidence type="ECO:0000256" key="2">
    <source>
        <dbReference type="ARBA" id="ARBA00012438"/>
    </source>
</evidence>
<dbReference type="InterPro" id="IPR004358">
    <property type="entry name" value="Sig_transdc_His_kin-like_C"/>
</dbReference>
<keyword evidence="9" id="KW-0472">Membrane</keyword>
<dbReference type="InterPro" id="IPR005467">
    <property type="entry name" value="His_kinase_dom"/>
</dbReference>
<accession>A0A932ML52</accession>
<evidence type="ECO:0000256" key="5">
    <source>
        <dbReference type="ARBA" id="ARBA00022741"/>
    </source>
</evidence>
<dbReference type="AlphaFoldDB" id="A0A932ML52"/>
<feature type="domain" description="Histidine kinase" evidence="10">
    <location>
        <begin position="498"/>
        <end position="710"/>
    </location>
</feature>
<dbReference type="InterPro" id="IPR036890">
    <property type="entry name" value="HATPase_C_sf"/>
</dbReference>
<evidence type="ECO:0000256" key="9">
    <source>
        <dbReference type="SAM" id="Phobius"/>
    </source>
</evidence>
<dbReference type="InterPro" id="IPR036097">
    <property type="entry name" value="HisK_dim/P_sf"/>
</dbReference>
<dbReference type="Pfam" id="PF02518">
    <property type="entry name" value="HATPase_c"/>
    <property type="match status" value="1"/>
</dbReference>
<dbReference type="EMBL" id="JACPUR010000001">
    <property type="protein sequence ID" value="MBI3126220.1"/>
    <property type="molecule type" value="Genomic_DNA"/>
</dbReference>
<evidence type="ECO:0000259" key="10">
    <source>
        <dbReference type="PROSITE" id="PS50109"/>
    </source>
</evidence>
<dbReference type="SUPFAM" id="SSF55785">
    <property type="entry name" value="PYP-like sensor domain (PAS domain)"/>
    <property type="match status" value="1"/>
</dbReference>
<keyword evidence="3" id="KW-0597">Phosphoprotein</keyword>
<dbReference type="NCBIfam" id="TIGR00229">
    <property type="entry name" value="sensory_box"/>
    <property type="match status" value="1"/>
</dbReference>
<feature type="domain" description="PAS" evidence="11">
    <location>
        <begin position="359"/>
        <end position="404"/>
    </location>
</feature>
<reference evidence="13" key="1">
    <citation type="submission" date="2020-07" db="EMBL/GenBank/DDBJ databases">
        <title>Huge and variable diversity of episymbiotic CPR bacteria and DPANN archaea in groundwater ecosystems.</title>
        <authorList>
            <person name="He C.Y."/>
            <person name="Keren R."/>
            <person name="Whittaker M."/>
            <person name="Farag I.F."/>
            <person name="Doudna J."/>
            <person name="Cate J.H.D."/>
            <person name="Banfield J.F."/>
        </authorList>
    </citation>
    <scope>NUCLEOTIDE SEQUENCE</scope>
    <source>
        <strain evidence="13">NC_groundwater_763_Ag_S-0.2um_68_21</strain>
    </source>
</reference>
<keyword evidence="7" id="KW-0067">ATP-binding</keyword>
<dbReference type="InterPro" id="IPR013656">
    <property type="entry name" value="PAS_4"/>
</dbReference>
<dbReference type="SMART" id="SM00091">
    <property type="entry name" value="PAS"/>
    <property type="match status" value="1"/>
</dbReference>
<name>A0A932ML52_UNCTE</name>
<keyword evidence="6" id="KW-0418">Kinase</keyword>
<evidence type="ECO:0000256" key="4">
    <source>
        <dbReference type="ARBA" id="ARBA00022679"/>
    </source>
</evidence>
<keyword evidence="9" id="KW-1133">Transmembrane helix</keyword>
<evidence type="ECO:0000313" key="13">
    <source>
        <dbReference type="EMBL" id="MBI3126220.1"/>
    </source>
</evidence>
<dbReference type="InterPro" id="IPR035965">
    <property type="entry name" value="PAS-like_dom_sf"/>
</dbReference>
<dbReference type="PROSITE" id="PS50112">
    <property type="entry name" value="PAS"/>
    <property type="match status" value="1"/>
</dbReference>
<keyword evidence="5" id="KW-0547">Nucleotide-binding</keyword>
<dbReference type="SUPFAM" id="SSF47384">
    <property type="entry name" value="Homodimeric domain of signal transducing histidine kinase"/>
    <property type="match status" value="1"/>
</dbReference>
<dbReference type="Gene3D" id="3.30.565.10">
    <property type="entry name" value="Histidine kinase-like ATPase, C-terminal domain"/>
    <property type="match status" value="1"/>
</dbReference>
<dbReference type="PANTHER" id="PTHR43065">
    <property type="entry name" value="SENSOR HISTIDINE KINASE"/>
    <property type="match status" value="1"/>
</dbReference>
<comment type="caution">
    <text evidence="13">The sequence shown here is derived from an EMBL/GenBank/DDBJ whole genome shotgun (WGS) entry which is preliminary data.</text>
</comment>
<dbReference type="Pfam" id="PF08448">
    <property type="entry name" value="PAS_4"/>
    <property type="match status" value="1"/>
</dbReference>
<dbReference type="PROSITE" id="PS50109">
    <property type="entry name" value="HIS_KIN"/>
    <property type="match status" value="1"/>
</dbReference>
<evidence type="ECO:0000313" key="14">
    <source>
        <dbReference type="Proteomes" id="UP000782312"/>
    </source>
</evidence>
<evidence type="ECO:0000256" key="1">
    <source>
        <dbReference type="ARBA" id="ARBA00000085"/>
    </source>
</evidence>
<dbReference type="PROSITE" id="PS50113">
    <property type="entry name" value="PAC"/>
    <property type="match status" value="1"/>
</dbReference>
<dbReference type="InterPro" id="IPR000014">
    <property type="entry name" value="PAS"/>
</dbReference>
<dbReference type="EC" id="2.7.13.3" evidence="2"/>
<organism evidence="13 14">
    <name type="scientific">Tectimicrobiota bacterium</name>
    <dbReference type="NCBI Taxonomy" id="2528274"/>
    <lineage>
        <taxon>Bacteria</taxon>
        <taxon>Pseudomonadati</taxon>
        <taxon>Nitrospinota/Tectimicrobiota group</taxon>
        <taxon>Candidatus Tectimicrobiota</taxon>
    </lineage>
</organism>
<keyword evidence="9" id="KW-0812">Transmembrane</keyword>
<evidence type="ECO:0000259" key="11">
    <source>
        <dbReference type="PROSITE" id="PS50112"/>
    </source>
</evidence>
<evidence type="ECO:0000256" key="8">
    <source>
        <dbReference type="ARBA" id="ARBA00023012"/>
    </source>
</evidence>
<dbReference type="SMART" id="SM00387">
    <property type="entry name" value="HATPase_c"/>
    <property type="match status" value="1"/>
</dbReference>
<dbReference type="CDD" id="cd00130">
    <property type="entry name" value="PAS"/>
    <property type="match status" value="1"/>
</dbReference>
<dbReference type="Gene3D" id="1.10.287.130">
    <property type="match status" value="1"/>
</dbReference>
<dbReference type="PANTHER" id="PTHR43065:SF10">
    <property type="entry name" value="PEROXIDE STRESS-ACTIVATED HISTIDINE KINASE MAK3"/>
    <property type="match status" value="1"/>
</dbReference>
<dbReference type="InterPro" id="IPR000700">
    <property type="entry name" value="PAS-assoc_C"/>
</dbReference>
<dbReference type="PRINTS" id="PR00344">
    <property type="entry name" value="BCTRLSENSOR"/>
</dbReference>
<feature type="domain" description="PAC" evidence="12">
    <location>
        <begin position="432"/>
        <end position="485"/>
    </location>
</feature>
<dbReference type="Gene3D" id="3.30.450.20">
    <property type="entry name" value="PAS domain"/>
    <property type="match status" value="2"/>
</dbReference>
<dbReference type="GO" id="GO:0005524">
    <property type="term" value="F:ATP binding"/>
    <property type="evidence" value="ECO:0007669"/>
    <property type="project" value="UniProtKB-KW"/>
</dbReference>
<protein>
    <recommendedName>
        <fullName evidence="2">histidine kinase</fullName>
        <ecNumber evidence="2">2.7.13.3</ecNumber>
    </recommendedName>
</protein>
<feature type="transmembrane region" description="Helical" evidence="9">
    <location>
        <begin position="318"/>
        <end position="337"/>
    </location>
</feature>
<dbReference type="CDD" id="cd00082">
    <property type="entry name" value="HisKA"/>
    <property type="match status" value="1"/>
</dbReference>
<dbReference type="InterPro" id="IPR003594">
    <property type="entry name" value="HATPase_dom"/>
</dbReference>
<evidence type="ECO:0000256" key="7">
    <source>
        <dbReference type="ARBA" id="ARBA00022840"/>
    </source>
</evidence>
<dbReference type="Pfam" id="PF00512">
    <property type="entry name" value="HisKA"/>
    <property type="match status" value="1"/>
</dbReference>
<dbReference type="SMART" id="SM00388">
    <property type="entry name" value="HisKA"/>
    <property type="match status" value="1"/>
</dbReference>
<proteinExistence type="predicted"/>
<evidence type="ECO:0000256" key="6">
    <source>
        <dbReference type="ARBA" id="ARBA00022777"/>
    </source>
</evidence>
<keyword evidence="4" id="KW-0808">Transferase</keyword>
<keyword evidence="8" id="KW-0902">Two-component regulatory system</keyword>